<sequence length="322" mass="37565">MQHARQPIFLKSGSTYSPRRKRIEPPTYFKPEPPDDLNESNEPEIKSLDQMKVDEAEYWEKYYENGDESYEWNNGYLEVKPVSDILTVAIHDWFTKLIDSYLESQQFGQKICLETGFRLVLPDKIVIRKPDYAVITKKNPVPLEISGQIRTYDGTCNVCVEAVSDSAPKEIKRDIETKFREYAAAGVDEYYILYANDESLMRFYRLNDQGVYVQIEPDSEGIIRSSVLPGFQFRLADLYRRPSLKEMACDPVYEKFAFPAYQEEIKARLAAEAQYRKEKKASSKERKARKLAEKQAEQERQEKESALQQAEQERQEKESALQ</sequence>
<dbReference type="PANTHER" id="PTHR34107">
    <property type="entry name" value="SLL0198 PROTEIN-RELATED"/>
    <property type="match status" value="1"/>
</dbReference>
<keyword evidence="3" id="KW-0540">Nuclease</keyword>
<dbReference type="Proteomes" id="UP001171945">
    <property type="component" value="Unassembled WGS sequence"/>
</dbReference>
<comment type="caution">
    <text evidence="3">The sequence shown here is derived from an EMBL/GenBank/DDBJ whole genome shotgun (WGS) entry which is preliminary data.</text>
</comment>
<dbReference type="InterPro" id="IPR011335">
    <property type="entry name" value="Restrct_endonuc-II-like"/>
</dbReference>
<accession>A0ABT7VU53</accession>
<keyword evidence="3" id="KW-0255">Endonuclease</keyword>
<dbReference type="InterPro" id="IPR012296">
    <property type="entry name" value="Nuclease_put_TT1808"/>
</dbReference>
<feature type="non-terminal residue" evidence="3">
    <location>
        <position position="322"/>
    </location>
</feature>
<reference evidence="3" key="1">
    <citation type="submission" date="2023-06" db="EMBL/GenBank/DDBJ databases">
        <title>Uncultivated large filamentous bacteria from sulfidic sediments reveal new species and different genomic features in energy metabolism and defense.</title>
        <authorList>
            <person name="Fonseca A."/>
        </authorList>
    </citation>
    <scope>NUCLEOTIDE SEQUENCE</scope>
    <source>
        <strain evidence="3">HSG4</strain>
    </source>
</reference>
<feature type="region of interest" description="Disordered" evidence="1">
    <location>
        <begin position="1"/>
        <end position="43"/>
    </location>
</feature>
<dbReference type="GO" id="GO:0004519">
    <property type="term" value="F:endonuclease activity"/>
    <property type="evidence" value="ECO:0007669"/>
    <property type="project" value="UniProtKB-KW"/>
</dbReference>
<evidence type="ECO:0000313" key="3">
    <source>
        <dbReference type="EMBL" id="MDM8563111.1"/>
    </source>
</evidence>
<dbReference type="CDD" id="cd06260">
    <property type="entry name" value="DUF820-like"/>
    <property type="match status" value="1"/>
</dbReference>
<evidence type="ECO:0000313" key="4">
    <source>
        <dbReference type="Proteomes" id="UP001171945"/>
    </source>
</evidence>
<evidence type="ECO:0000259" key="2">
    <source>
        <dbReference type="Pfam" id="PF05685"/>
    </source>
</evidence>
<protein>
    <submittedName>
        <fullName evidence="3">Uma2 family endonuclease</fullName>
    </submittedName>
</protein>
<dbReference type="EMBL" id="JAUCGM010000456">
    <property type="protein sequence ID" value="MDM8563111.1"/>
    <property type="molecule type" value="Genomic_DNA"/>
</dbReference>
<dbReference type="Gene3D" id="3.90.1570.10">
    <property type="entry name" value="tt1808, chain A"/>
    <property type="match status" value="1"/>
</dbReference>
<keyword evidence="3" id="KW-0378">Hydrolase</keyword>
<keyword evidence="4" id="KW-1185">Reference proteome</keyword>
<name>A0ABT7VU53_9GAMM</name>
<dbReference type="InterPro" id="IPR008538">
    <property type="entry name" value="Uma2"/>
</dbReference>
<feature type="region of interest" description="Disordered" evidence="1">
    <location>
        <begin position="277"/>
        <end position="322"/>
    </location>
</feature>
<dbReference type="SUPFAM" id="SSF52980">
    <property type="entry name" value="Restriction endonuclease-like"/>
    <property type="match status" value="1"/>
</dbReference>
<dbReference type="PANTHER" id="PTHR34107:SF4">
    <property type="entry name" value="SLL1222 PROTEIN"/>
    <property type="match status" value="1"/>
</dbReference>
<dbReference type="Pfam" id="PF05685">
    <property type="entry name" value="Uma2"/>
    <property type="match status" value="1"/>
</dbReference>
<evidence type="ECO:0000256" key="1">
    <source>
        <dbReference type="SAM" id="MobiDB-lite"/>
    </source>
</evidence>
<organism evidence="3 4">
    <name type="scientific">Candidatus Marithioploca araucensis</name>
    <dbReference type="NCBI Taxonomy" id="70273"/>
    <lineage>
        <taxon>Bacteria</taxon>
        <taxon>Pseudomonadati</taxon>
        <taxon>Pseudomonadota</taxon>
        <taxon>Gammaproteobacteria</taxon>
        <taxon>Thiotrichales</taxon>
        <taxon>Thiotrichaceae</taxon>
        <taxon>Candidatus Marithioploca</taxon>
    </lineage>
</organism>
<proteinExistence type="predicted"/>
<gene>
    <name evidence="3" type="ORF">QUF54_07140</name>
</gene>
<feature type="domain" description="Putative restriction endonuclease" evidence="2">
    <location>
        <begin position="57"/>
        <end position="235"/>
    </location>
</feature>